<evidence type="ECO:0000256" key="1">
    <source>
        <dbReference type="ARBA" id="ARBA00023015"/>
    </source>
</evidence>
<dbReference type="InterPro" id="IPR036388">
    <property type="entry name" value="WH-like_DNA-bd_sf"/>
</dbReference>
<evidence type="ECO:0000313" key="5">
    <source>
        <dbReference type="EMBL" id="MFC4357237.1"/>
    </source>
</evidence>
<dbReference type="Pfam" id="PF04967">
    <property type="entry name" value="HTH_10"/>
    <property type="match status" value="1"/>
</dbReference>
<dbReference type="InterPro" id="IPR031803">
    <property type="entry name" value="BAT_GAF/HTH-assoc"/>
</dbReference>
<proteinExistence type="predicted"/>
<evidence type="ECO:0000256" key="2">
    <source>
        <dbReference type="ARBA" id="ARBA00023163"/>
    </source>
</evidence>
<reference evidence="5 6" key="1">
    <citation type="journal article" date="2019" name="Int. J. Syst. Evol. Microbiol.">
        <title>The Global Catalogue of Microorganisms (GCM) 10K type strain sequencing project: providing services to taxonomists for standard genome sequencing and annotation.</title>
        <authorList>
            <consortium name="The Broad Institute Genomics Platform"/>
            <consortium name="The Broad Institute Genome Sequencing Center for Infectious Disease"/>
            <person name="Wu L."/>
            <person name="Ma J."/>
        </authorList>
    </citation>
    <scope>NUCLEOTIDE SEQUENCE [LARGE SCALE GENOMIC DNA]</scope>
    <source>
        <strain evidence="5 6">CGMCC 1.12553</strain>
    </source>
</reference>
<dbReference type="AlphaFoldDB" id="A0ABD5P9A5"/>
<dbReference type="InterPro" id="IPR007050">
    <property type="entry name" value="HTH_bacterioopsin"/>
</dbReference>
<keyword evidence="2" id="KW-0804">Transcription</keyword>
<feature type="domain" description="HTH bat-type" evidence="3">
    <location>
        <begin position="154"/>
        <end position="205"/>
    </location>
</feature>
<dbReference type="InterPro" id="IPR013324">
    <property type="entry name" value="RNA_pol_sigma_r3/r4-like"/>
</dbReference>
<organism evidence="5 6">
    <name type="scientific">Halobium salinum</name>
    <dbReference type="NCBI Taxonomy" id="1364940"/>
    <lineage>
        <taxon>Archaea</taxon>
        <taxon>Methanobacteriati</taxon>
        <taxon>Methanobacteriota</taxon>
        <taxon>Stenosarchaea group</taxon>
        <taxon>Halobacteria</taxon>
        <taxon>Halobacteriales</taxon>
        <taxon>Haloferacaceae</taxon>
        <taxon>Halobium</taxon>
    </lineage>
</organism>
<protein>
    <submittedName>
        <fullName evidence="5">Bacterio-opsin activator domain-containing protein</fullName>
    </submittedName>
</protein>
<dbReference type="Pfam" id="PF15915">
    <property type="entry name" value="BAT"/>
    <property type="match status" value="1"/>
</dbReference>
<evidence type="ECO:0000313" key="6">
    <source>
        <dbReference type="Proteomes" id="UP001595921"/>
    </source>
</evidence>
<evidence type="ECO:0000259" key="4">
    <source>
        <dbReference type="Pfam" id="PF15915"/>
    </source>
</evidence>
<dbReference type="EMBL" id="JBHSDS010000003">
    <property type="protein sequence ID" value="MFC4357237.1"/>
    <property type="molecule type" value="Genomic_DNA"/>
</dbReference>
<dbReference type="PANTHER" id="PTHR34236:SF1">
    <property type="entry name" value="DIMETHYL SULFOXIDE REDUCTASE TRANSCRIPTIONAL ACTIVATOR"/>
    <property type="match status" value="1"/>
</dbReference>
<feature type="domain" description="Bacterioopsin transcriptional activator GAF and HTH associated" evidence="4">
    <location>
        <begin position="12"/>
        <end position="139"/>
    </location>
</feature>
<accession>A0ABD5P9A5</accession>
<evidence type="ECO:0000259" key="3">
    <source>
        <dbReference type="Pfam" id="PF04967"/>
    </source>
</evidence>
<name>A0ABD5P9A5_9EURY</name>
<sequence>MPVIIDVALPGDSFALSGLLAEHPDIHIEIERLVPLGDQVLPFFWVSDGSDEHIEEALITQSIVESVTRLTEVDDRHLYQVTWNSNVNGLVDALMDTGGVILEGQGQSGRWELRLRFPDHERLRRFSEICTDEEISTEVKGVYNPHVPSPEERLTPVQWETLTAAHRLGYFEVPRRVTLTDLAERFDVSEQAVSQRLRRAMNALVGGLTFERPT</sequence>
<keyword evidence="6" id="KW-1185">Reference proteome</keyword>
<dbReference type="RefSeq" id="WP_267622460.1">
    <property type="nucleotide sequence ID" value="NZ_JAODIW010000006.1"/>
</dbReference>
<dbReference type="PANTHER" id="PTHR34236">
    <property type="entry name" value="DIMETHYL SULFOXIDE REDUCTASE TRANSCRIPTIONAL ACTIVATOR"/>
    <property type="match status" value="1"/>
</dbReference>
<gene>
    <name evidence="5" type="ORF">ACFO0N_04650</name>
</gene>
<dbReference type="Gene3D" id="1.10.10.10">
    <property type="entry name" value="Winged helix-like DNA-binding domain superfamily/Winged helix DNA-binding domain"/>
    <property type="match status" value="1"/>
</dbReference>
<dbReference type="SUPFAM" id="SSF88659">
    <property type="entry name" value="Sigma3 and sigma4 domains of RNA polymerase sigma factors"/>
    <property type="match status" value="1"/>
</dbReference>
<keyword evidence="1" id="KW-0805">Transcription regulation</keyword>
<comment type="caution">
    <text evidence="5">The sequence shown here is derived from an EMBL/GenBank/DDBJ whole genome shotgun (WGS) entry which is preliminary data.</text>
</comment>
<dbReference type="Proteomes" id="UP001595921">
    <property type="component" value="Unassembled WGS sequence"/>
</dbReference>